<dbReference type="EMBL" id="KE346362">
    <property type="protein sequence ID" value="KJE91218.1"/>
    <property type="molecule type" value="Genomic_DNA"/>
</dbReference>
<name>A0A0D2WM89_CAPO3</name>
<evidence type="ECO:0000256" key="1">
    <source>
        <dbReference type="SAM" id="MobiDB-lite"/>
    </source>
</evidence>
<evidence type="ECO:0000313" key="3">
    <source>
        <dbReference type="Proteomes" id="UP000008743"/>
    </source>
</evidence>
<keyword evidence="3" id="KW-1185">Reference proteome</keyword>
<dbReference type="RefSeq" id="XP_004349132.2">
    <property type="nucleotide sequence ID" value="XM_004349082.2"/>
</dbReference>
<dbReference type="SUPFAM" id="SSF74788">
    <property type="entry name" value="Cullin repeat-like"/>
    <property type="match status" value="1"/>
</dbReference>
<organism evidence="2 3">
    <name type="scientific">Capsaspora owczarzaki (strain ATCC 30864)</name>
    <dbReference type="NCBI Taxonomy" id="595528"/>
    <lineage>
        <taxon>Eukaryota</taxon>
        <taxon>Filasterea</taxon>
        <taxon>Capsaspora</taxon>
    </lineage>
</organism>
<protein>
    <submittedName>
        <fullName evidence="2">Uncharacterized protein</fullName>
    </submittedName>
</protein>
<reference evidence="3" key="1">
    <citation type="submission" date="2011-02" db="EMBL/GenBank/DDBJ databases">
        <title>The Genome Sequence of Capsaspora owczarzaki ATCC 30864.</title>
        <authorList>
            <person name="Russ C."/>
            <person name="Cuomo C."/>
            <person name="Burger G."/>
            <person name="Gray M.W."/>
            <person name="Holland P.W.H."/>
            <person name="King N."/>
            <person name="Lang F.B.F."/>
            <person name="Roger A.J."/>
            <person name="Ruiz-Trillo I."/>
            <person name="Young S.K."/>
            <person name="Zeng Q."/>
            <person name="Gargeya S."/>
            <person name="Alvarado L."/>
            <person name="Berlin A."/>
            <person name="Chapman S.B."/>
            <person name="Chen Z."/>
            <person name="Freedman E."/>
            <person name="Gellesch M."/>
            <person name="Goldberg J."/>
            <person name="Griggs A."/>
            <person name="Gujja S."/>
            <person name="Heilman E."/>
            <person name="Heiman D."/>
            <person name="Howarth C."/>
            <person name="Mehta T."/>
            <person name="Neiman D."/>
            <person name="Pearson M."/>
            <person name="Roberts A."/>
            <person name="Saif S."/>
            <person name="Shea T."/>
            <person name="Shenoy N."/>
            <person name="Sisk P."/>
            <person name="Stolte C."/>
            <person name="Sykes S."/>
            <person name="White J."/>
            <person name="Yandava C."/>
            <person name="Haas B."/>
            <person name="Nusbaum C."/>
            <person name="Birren B."/>
        </authorList>
    </citation>
    <scope>NUCLEOTIDE SEQUENCE</scope>
    <source>
        <strain evidence="3">ATCC 30864</strain>
    </source>
</reference>
<feature type="region of interest" description="Disordered" evidence="1">
    <location>
        <begin position="115"/>
        <end position="165"/>
    </location>
</feature>
<gene>
    <name evidence="2" type="ORF">CAOG_002382</name>
</gene>
<accession>A0A0D2WM89</accession>
<proteinExistence type="predicted"/>
<dbReference type="InParanoid" id="A0A0D2WM89"/>
<dbReference type="Proteomes" id="UP000008743">
    <property type="component" value="Unassembled WGS sequence"/>
</dbReference>
<dbReference type="AlphaFoldDB" id="A0A0D2WM89"/>
<feature type="region of interest" description="Disordered" evidence="1">
    <location>
        <begin position="49"/>
        <end position="71"/>
    </location>
</feature>
<sequence length="626" mass="69244">MDDHGRPALTAHEELMRLTQHGGMEPMYASGFAESELLAHNMYGGSADGPGSYAAHDDDDNGLSSDLQPRTPEHVHAHAGSILHGHYSDAFMSLGEPSEGFPATLHGRRIRIDDHSSGVDWNKSSSSSSSRSWEQPPSHGEHLHHHRNHREALQEQDQGGQSLGCPVSAMLSATELQQGVFIDQDGLYRLRRAQPAQIEGRFYVNGRNVSSGEYWETMKEAHPYKAQLDVDSSWAVLHTNICRLLMEHPDTIPSRRFELGYMENYQLLYNLKNRDLLQDILDRLRTLLHSHSLHMRDLVLNGSPAAFDVLQRFSLAYRQYKRALSSLVPLLRSMAAHRNGPLSESNLLMIFAQAVVDQTLIHFIFQALQVGSQGSETGVPVGQFELLSLGWLARVMARLSDAAHSPIPECWHELAHTLSVTFGTITSQLLQTCTPGCDDWPQELDFAPFFTYAPSVEDPPAPAGVHPAASGTSLPSIHGELTDLTPEHQEAALVRSLSEHAAAQHSIREISHMPAPPPPARRHMSAPQQLQEHGEGTIGQNALFWTIAAEPVDASRTEMPLGVLFAQAEQEYRSQRSAGLVHLVQPLHVNVVRTSMSPFKRAGDDMGQIDLQQAKVMRSSETSPSH</sequence>
<dbReference type="InterPro" id="IPR016159">
    <property type="entry name" value="Cullin_repeat-like_dom_sf"/>
</dbReference>
<evidence type="ECO:0000313" key="2">
    <source>
        <dbReference type="EMBL" id="KJE91218.1"/>
    </source>
</evidence>